<dbReference type="GO" id="GO:0032541">
    <property type="term" value="C:cortical endoplasmic reticulum"/>
    <property type="evidence" value="ECO:0007669"/>
    <property type="project" value="TreeGrafter"/>
</dbReference>
<dbReference type="GO" id="GO:0005254">
    <property type="term" value="F:chloride channel activity"/>
    <property type="evidence" value="ECO:0007669"/>
    <property type="project" value="TreeGrafter"/>
</dbReference>
<keyword evidence="3 6" id="KW-1133">Transmembrane helix</keyword>
<keyword evidence="2 6" id="KW-0812">Transmembrane</keyword>
<name>A0A0C9VJG2_SPHS4</name>
<dbReference type="InterPro" id="IPR007632">
    <property type="entry name" value="Anoctamin"/>
</dbReference>
<dbReference type="HOGENOM" id="CLU_010867_1_0_1"/>
<proteinExistence type="predicted"/>
<evidence type="ECO:0000256" key="2">
    <source>
        <dbReference type="ARBA" id="ARBA00022692"/>
    </source>
</evidence>
<evidence type="ECO:0000256" key="4">
    <source>
        <dbReference type="ARBA" id="ARBA00023136"/>
    </source>
</evidence>
<evidence type="ECO:0008006" key="11">
    <source>
        <dbReference type="Google" id="ProtNLM"/>
    </source>
</evidence>
<feature type="transmembrane region" description="Helical" evidence="6">
    <location>
        <begin position="365"/>
        <end position="389"/>
    </location>
</feature>
<sequence>MPPAIDLVLVFDAEQGRALSKQQALDNARRADTQYTRLLTSLRDAGFKVTGRRGEKRGQILVLLWTPPRKLAQLISAQLHDDFLLGLPSSTLPGQVRDFVETPLSAADRIRVVYTHITSLKSEGGLAIIPGVEEWSYLKSILSLHDDEFNKHWISNWTHRVRGIHLPHQELTKIRDEFGEAIAMYFGFLSAYTQSLVIPSALGIIFWFTGRAYSPVYSFLLSLWSLCWVEWWRIQEKALSVRWGTLGSFRTEKRRAQFRGEQGKSNEEPVEQAFPWWKREARVLASVPIILAFSVVLAALLTAIFVFEAFVTQLYRGPLHDYISFAPTVLFIALVPRVLGVYQAFARRLTNWENHAHQSSHDASLTIKTFALSAIVAYLGLALSAFIYVPFGPFLMTHVHNFISKNQENISEKQLFATDVKAQAKIDPSRLQNQMFAYTVTNQVINTLIEVVLPYVLRGINDVRNGKHPISGNGNGNGNGKKKVGFKDNTVDDKEERQFLSEVRRNVSLPEYELFGDYAEMVTQFGYVTLWSTIWPLGPLMALLNNWLELRSDAFKITVHSRRPIPVRVETIGPWLDSMAFISWLSAVTNTALVSLFRPEVSSTSSARFGTALNIPSSPTTLSAFASPFDTYRNLLAPSLLLALAASYGFLLLRGAIRHIMDKAVWKGSEEERMLKRAREEVVKAYLAKVKDEDVMDDVKIAQMAQGAQDGNAGEDGFWSFDEGKAELEQDIKMT</sequence>
<feature type="region of interest" description="Disordered" evidence="5">
    <location>
        <begin position="467"/>
        <end position="488"/>
    </location>
</feature>
<feature type="transmembrane region" description="Helical" evidence="6">
    <location>
        <begin position="635"/>
        <end position="653"/>
    </location>
</feature>
<dbReference type="GO" id="GO:0016020">
    <property type="term" value="C:membrane"/>
    <property type="evidence" value="ECO:0007669"/>
    <property type="project" value="UniProtKB-SubCell"/>
</dbReference>
<evidence type="ECO:0000313" key="10">
    <source>
        <dbReference type="Proteomes" id="UP000054279"/>
    </source>
</evidence>
<dbReference type="Proteomes" id="UP000054279">
    <property type="component" value="Unassembled WGS sequence"/>
</dbReference>
<dbReference type="InterPro" id="IPR049452">
    <property type="entry name" value="Anoctamin_TM"/>
</dbReference>
<protein>
    <recommendedName>
        <fullName evidence="11">DUF590-domain-containing protein</fullName>
    </recommendedName>
</protein>
<feature type="transmembrane region" description="Helical" evidence="6">
    <location>
        <begin position="322"/>
        <end position="345"/>
    </location>
</feature>
<dbReference type="InterPro" id="IPR049456">
    <property type="entry name" value="Anoctamin_N_fung"/>
</dbReference>
<organism evidence="9 10">
    <name type="scientific">Sphaerobolus stellatus (strain SS14)</name>
    <dbReference type="NCBI Taxonomy" id="990650"/>
    <lineage>
        <taxon>Eukaryota</taxon>
        <taxon>Fungi</taxon>
        <taxon>Dikarya</taxon>
        <taxon>Basidiomycota</taxon>
        <taxon>Agaricomycotina</taxon>
        <taxon>Agaricomycetes</taxon>
        <taxon>Phallomycetidae</taxon>
        <taxon>Geastrales</taxon>
        <taxon>Sphaerobolaceae</taxon>
        <taxon>Sphaerobolus</taxon>
    </lineage>
</organism>
<dbReference type="Pfam" id="PF04547">
    <property type="entry name" value="Anoctamin"/>
    <property type="match status" value="1"/>
</dbReference>
<comment type="subcellular location">
    <subcellularLocation>
        <location evidence="1">Membrane</location>
        <topology evidence="1">Multi-pass membrane protein</topology>
    </subcellularLocation>
</comment>
<evidence type="ECO:0000313" key="9">
    <source>
        <dbReference type="EMBL" id="KIJ37486.1"/>
    </source>
</evidence>
<evidence type="ECO:0000256" key="5">
    <source>
        <dbReference type="SAM" id="MobiDB-lite"/>
    </source>
</evidence>
<dbReference type="OrthoDB" id="296386at2759"/>
<evidence type="ECO:0000259" key="7">
    <source>
        <dbReference type="Pfam" id="PF04547"/>
    </source>
</evidence>
<feature type="domain" description="Anoctamin transmembrane" evidence="7">
    <location>
        <begin position="174"/>
        <end position="663"/>
    </location>
</feature>
<dbReference type="EMBL" id="KN837169">
    <property type="protein sequence ID" value="KIJ37486.1"/>
    <property type="molecule type" value="Genomic_DNA"/>
</dbReference>
<evidence type="ECO:0000256" key="6">
    <source>
        <dbReference type="SAM" id="Phobius"/>
    </source>
</evidence>
<reference evidence="9 10" key="1">
    <citation type="submission" date="2014-06" db="EMBL/GenBank/DDBJ databases">
        <title>Evolutionary Origins and Diversification of the Mycorrhizal Mutualists.</title>
        <authorList>
            <consortium name="DOE Joint Genome Institute"/>
            <consortium name="Mycorrhizal Genomics Consortium"/>
            <person name="Kohler A."/>
            <person name="Kuo A."/>
            <person name="Nagy L.G."/>
            <person name="Floudas D."/>
            <person name="Copeland A."/>
            <person name="Barry K.W."/>
            <person name="Cichocki N."/>
            <person name="Veneault-Fourrey C."/>
            <person name="LaButti K."/>
            <person name="Lindquist E.A."/>
            <person name="Lipzen A."/>
            <person name="Lundell T."/>
            <person name="Morin E."/>
            <person name="Murat C."/>
            <person name="Riley R."/>
            <person name="Ohm R."/>
            <person name="Sun H."/>
            <person name="Tunlid A."/>
            <person name="Henrissat B."/>
            <person name="Grigoriev I.V."/>
            <person name="Hibbett D.S."/>
            <person name="Martin F."/>
        </authorList>
    </citation>
    <scope>NUCLEOTIDE SEQUENCE [LARGE SCALE GENOMIC DNA]</scope>
    <source>
        <strain evidence="9 10">SS14</strain>
    </source>
</reference>
<dbReference type="PANTHER" id="PTHR12308">
    <property type="entry name" value="ANOCTAMIN"/>
    <property type="match status" value="1"/>
</dbReference>
<accession>A0A0C9VJG2</accession>
<feature type="domain" description="Anoctamin alpha-beta plait" evidence="8">
    <location>
        <begin position="5"/>
        <end position="136"/>
    </location>
</feature>
<dbReference type="AlphaFoldDB" id="A0A0C9VJG2"/>
<evidence type="ECO:0000256" key="3">
    <source>
        <dbReference type="ARBA" id="ARBA00022989"/>
    </source>
</evidence>
<gene>
    <name evidence="9" type="ORF">M422DRAFT_33795</name>
</gene>
<feature type="transmembrane region" description="Helical" evidence="6">
    <location>
        <begin position="283"/>
        <end position="310"/>
    </location>
</feature>
<keyword evidence="4 6" id="KW-0472">Membrane</keyword>
<keyword evidence="10" id="KW-1185">Reference proteome</keyword>
<evidence type="ECO:0000259" key="8">
    <source>
        <dbReference type="Pfam" id="PF20877"/>
    </source>
</evidence>
<dbReference type="PANTHER" id="PTHR12308:SF73">
    <property type="entry name" value="ANOCTAMIN"/>
    <property type="match status" value="1"/>
</dbReference>
<evidence type="ECO:0000256" key="1">
    <source>
        <dbReference type="ARBA" id="ARBA00004141"/>
    </source>
</evidence>
<dbReference type="Pfam" id="PF20877">
    <property type="entry name" value="Anoctamin_N"/>
    <property type="match status" value="1"/>
</dbReference>
<feature type="transmembrane region" description="Helical" evidence="6">
    <location>
        <begin position="182"/>
        <end position="208"/>
    </location>
</feature>